<keyword evidence="3" id="KW-1185">Reference proteome</keyword>
<protein>
    <recommendedName>
        <fullName evidence="4">Cell division protein ZapB</fullName>
    </recommendedName>
</protein>
<proteinExistence type="predicted"/>
<organism evidence="2 3">
    <name type="scientific">Propionivibrio dicarboxylicus</name>
    <dbReference type="NCBI Taxonomy" id="83767"/>
    <lineage>
        <taxon>Bacteria</taxon>
        <taxon>Pseudomonadati</taxon>
        <taxon>Pseudomonadota</taxon>
        <taxon>Betaproteobacteria</taxon>
        <taxon>Rhodocyclales</taxon>
        <taxon>Rhodocyclaceae</taxon>
        <taxon>Propionivibrio</taxon>
    </lineage>
</organism>
<evidence type="ECO:0000256" key="1">
    <source>
        <dbReference type="SAM" id="Coils"/>
    </source>
</evidence>
<accession>A0A1G7UWT5</accession>
<evidence type="ECO:0008006" key="4">
    <source>
        <dbReference type="Google" id="ProtNLM"/>
    </source>
</evidence>
<evidence type="ECO:0000313" key="2">
    <source>
        <dbReference type="EMBL" id="SDG52003.1"/>
    </source>
</evidence>
<feature type="coiled-coil region" evidence="1">
    <location>
        <begin position="19"/>
        <end position="60"/>
    </location>
</feature>
<dbReference type="Gene3D" id="1.20.5.340">
    <property type="match status" value="1"/>
</dbReference>
<dbReference type="EMBL" id="FNCY01000001">
    <property type="protein sequence ID" value="SDG52003.1"/>
    <property type="molecule type" value="Genomic_DNA"/>
</dbReference>
<dbReference type="AlphaFoldDB" id="A0A1G7UWT5"/>
<evidence type="ECO:0000313" key="3">
    <source>
        <dbReference type="Proteomes" id="UP000198607"/>
    </source>
</evidence>
<dbReference type="OrthoDB" id="9181920at2"/>
<name>A0A1G7UWT5_9RHOO</name>
<dbReference type="RefSeq" id="WP_091931445.1">
    <property type="nucleotide sequence ID" value="NZ_FNCY01000001.1"/>
</dbReference>
<dbReference type="STRING" id="83767.SAMN05660652_00019"/>
<sequence length="69" mass="7703">MKNELDALERKIGQIVGLNAALRAENLQLRQQLVTAEAEREEMAARMAAACERIEQLVQQLPESKTPDA</sequence>
<reference evidence="2 3" key="1">
    <citation type="submission" date="2016-10" db="EMBL/GenBank/DDBJ databases">
        <authorList>
            <person name="de Groot N.N."/>
        </authorList>
    </citation>
    <scope>NUCLEOTIDE SEQUENCE [LARGE SCALE GENOMIC DNA]</scope>
    <source>
        <strain evidence="2 3">DSM 5885</strain>
    </source>
</reference>
<keyword evidence="1" id="KW-0175">Coiled coil</keyword>
<gene>
    <name evidence="2" type="ORF">SAMN05660652_00019</name>
</gene>
<dbReference type="Proteomes" id="UP000198607">
    <property type="component" value="Unassembled WGS sequence"/>
</dbReference>